<dbReference type="AlphaFoldDB" id="A0A7S8EB67"/>
<evidence type="ECO:0000259" key="1">
    <source>
        <dbReference type="Pfam" id="PF13443"/>
    </source>
</evidence>
<dbReference type="RefSeq" id="WP_195171815.1">
    <property type="nucleotide sequence ID" value="NZ_CP062983.1"/>
</dbReference>
<dbReference type="CDD" id="cd00093">
    <property type="entry name" value="HTH_XRE"/>
    <property type="match status" value="1"/>
</dbReference>
<dbReference type="Pfam" id="PF13443">
    <property type="entry name" value="HTH_26"/>
    <property type="match status" value="1"/>
</dbReference>
<protein>
    <submittedName>
        <fullName evidence="2">Helix-turn-helix transcriptional regulator</fullName>
    </submittedName>
</protein>
<dbReference type="InterPro" id="IPR010982">
    <property type="entry name" value="Lambda_DNA-bd_dom_sf"/>
</dbReference>
<evidence type="ECO:0000313" key="3">
    <source>
        <dbReference type="Proteomes" id="UP000594468"/>
    </source>
</evidence>
<dbReference type="KEGG" id="pmet:G4Y79_05070"/>
<organism evidence="2 3">
    <name type="scientific">Phototrophicus methaneseepsis</name>
    <dbReference type="NCBI Taxonomy" id="2710758"/>
    <lineage>
        <taxon>Bacteria</taxon>
        <taxon>Bacillati</taxon>
        <taxon>Chloroflexota</taxon>
        <taxon>Candidatus Thermofontia</taxon>
        <taxon>Phototrophicales</taxon>
        <taxon>Phototrophicaceae</taxon>
        <taxon>Phototrophicus</taxon>
    </lineage>
</organism>
<name>A0A7S8EB67_9CHLR</name>
<evidence type="ECO:0000313" key="2">
    <source>
        <dbReference type="EMBL" id="QPC83751.1"/>
    </source>
</evidence>
<feature type="domain" description="HTH cro/C1-type" evidence="1">
    <location>
        <begin position="29"/>
        <end position="77"/>
    </location>
</feature>
<accession>A0A7S8EB67</accession>
<dbReference type="SUPFAM" id="SSF47413">
    <property type="entry name" value="lambda repressor-like DNA-binding domains"/>
    <property type="match status" value="1"/>
</dbReference>
<gene>
    <name evidence="2" type="ORF">G4Y79_05070</name>
</gene>
<dbReference type="EMBL" id="CP062983">
    <property type="protein sequence ID" value="QPC83751.1"/>
    <property type="molecule type" value="Genomic_DNA"/>
</dbReference>
<dbReference type="Gene3D" id="1.10.260.40">
    <property type="entry name" value="lambda repressor-like DNA-binding domains"/>
    <property type="match status" value="1"/>
</dbReference>
<dbReference type="GO" id="GO:0003677">
    <property type="term" value="F:DNA binding"/>
    <property type="evidence" value="ECO:0007669"/>
    <property type="project" value="InterPro"/>
</dbReference>
<dbReference type="InterPro" id="IPR001387">
    <property type="entry name" value="Cro/C1-type_HTH"/>
</dbReference>
<sequence>MVDSEQEQYAVYSLLSDYMSKKSREVGHTITRDEVHQATGIDPSTLSRYRSPEPFKKIDVSIAMKLAEFFECEWWELFQKANS</sequence>
<reference evidence="2 3" key="1">
    <citation type="submission" date="2020-02" db="EMBL/GenBank/DDBJ databases">
        <authorList>
            <person name="Zheng R.K."/>
            <person name="Sun C.M."/>
        </authorList>
    </citation>
    <scope>NUCLEOTIDE SEQUENCE [LARGE SCALE GENOMIC DNA]</scope>
    <source>
        <strain evidence="3">rifampicinis</strain>
    </source>
</reference>
<keyword evidence="3" id="KW-1185">Reference proteome</keyword>
<proteinExistence type="predicted"/>
<dbReference type="Proteomes" id="UP000594468">
    <property type="component" value="Chromosome"/>
</dbReference>